<gene>
    <name evidence="1" type="ORF">HPB47_015507</name>
</gene>
<reference evidence="1 2" key="1">
    <citation type="journal article" date="2020" name="Cell">
        <title>Large-Scale Comparative Analyses of Tick Genomes Elucidate Their Genetic Diversity and Vector Capacities.</title>
        <authorList>
            <consortium name="Tick Genome and Microbiome Consortium (TIGMIC)"/>
            <person name="Jia N."/>
            <person name="Wang J."/>
            <person name="Shi W."/>
            <person name="Du L."/>
            <person name="Sun Y."/>
            <person name="Zhan W."/>
            <person name="Jiang J.F."/>
            <person name="Wang Q."/>
            <person name="Zhang B."/>
            <person name="Ji P."/>
            <person name="Bell-Sakyi L."/>
            <person name="Cui X.M."/>
            <person name="Yuan T.T."/>
            <person name="Jiang B.G."/>
            <person name="Yang W.F."/>
            <person name="Lam T.T."/>
            <person name="Chang Q.C."/>
            <person name="Ding S.J."/>
            <person name="Wang X.J."/>
            <person name="Zhu J.G."/>
            <person name="Ruan X.D."/>
            <person name="Zhao L."/>
            <person name="Wei J.T."/>
            <person name="Ye R.Z."/>
            <person name="Que T.C."/>
            <person name="Du C.H."/>
            <person name="Zhou Y.H."/>
            <person name="Cheng J.X."/>
            <person name="Dai P.F."/>
            <person name="Guo W.B."/>
            <person name="Han X.H."/>
            <person name="Huang E.J."/>
            <person name="Li L.F."/>
            <person name="Wei W."/>
            <person name="Gao Y.C."/>
            <person name="Liu J.Z."/>
            <person name="Shao H.Z."/>
            <person name="Wang X."/>
            <person name="Wang C.C."/>
            <person name="Yang T.C."/>
            <person name="Huo Q.B."/>
            <person name="Li W."/>
            <person name="Chen H.Y."/>
            <person name="Chen S.E."/>
            <person name="Zhou L.G."/>
            <person name="Ni X.B."/>
            <person name="Tian J.H."/>
            <person name="Sheng Y."/>
            <person name="Liu T."/>
            <person name="Pan Y.S."/>
            <person name="Xia L.Y."/>
            <person name="Li J."/>
            <person name="Zhao F."/>
            <person name="Cao W.C."/>
        </authorList>
    </citation>
    <scope>NUCLEOTIDE SEQUENCE [LARGE SCALE GENOMIC DNA]</scope>
    <source>
        <strain evidence="1">Iper-2018</strain>
    </source>
</reference>
<dbReference type="Proteomes" id="UP000805193">
    <property type="component" value="Unassembled WGS sequence"/>
</dbReference>
<organism evidence="1 2">
    <name type="scientific">Ixodes persulcatus</name>
    <name type="common">Taiga tick</name>
    <dbReference type="NCBI Taxonomy" id="34615"/>
    <lineage>
        <taxon>Eukaryota</taxon>
        <taxon>Metazoa</taxon>
        <taxon>Ecdysozoa</taxon>
        <taxon>Arthropoda</taxon>
        <taxon>Chelicerata</taxon>
        <taxon>Arachnida</taxon>
        <taxon>Acari</taxon>
        <taxon>Parasitiformes</taxon>
        <taxon>Ixodida</taxon>
        <taxon>Ixodoidea</taxon>
        <taxon>Ixodidae</taxon>
        <taxon>Ixodinae</taxon>
        <taxon>Ixodes</taxon>
    </lineage>
</organism>
<keyword evidence="2" id="KW-1185">Reference proteome</keyword>
<comment type="caution">
    <text evidence="1">The sequence shown here is derived from an EMBL/GenBank/DDBJ whole genome shotgun (WGS) entry which is preliminary data.</text>
</comment>
<name>A0AC60QTA9_IXOPE</name>
<sequence length="356" mass="36140">MDDNAALASDFGLPFSDLTPTEREYVCGGLRHHPTKTAQPATSGPQALSIEARRDAFLPAVSRPMKDPPLGSRASAVDGRPSSQQGPGVSGAGFDDDYNEWELGIGDLIIDLDADIEKSNDPAMASAAAAAGGPTAAQAAPPPAQAAASSPPVEHQATVDKGLKMKIKRKNLAKHEIVKAQDTGSSPLPANSASSSAATKHSSSSSSLSSSSSKGGSGRSGSHKKKRLENGASPPRLPPQCALVAPATPACPSSVVATAVTEQQQSANGVSPPSPVAEEVAAEEAASEVPLKKIKTECPESPSRSAVAATSGPVERRDSGVLCSSVGTITEPDCLGPCEPGTSVTLEGIVWQETEG</sequence>
<proteinExistence type="predicted"/>
<evidence type="ECO:0000313" key="2">
    <source>
        <dbReference type="Proteomes" id="UP000805193"/>
    </source>
</evidence>
<accession>A0AC60QTA9</accession>
<evidence type="ECO:0000313" key="1">
    <source>
        <dbReference type="EMBL" id="KAG0442897.1"/>
    </source>
</evidence>
<feature type="non-terminal residue" evidence="1">
    <location>
        <position position="356"/>
    </location>
</feature>
<protein>
    <submittedName>
        <fullName evidence="1">Uncharacterized protein</fullName>
    </submittedName>
</protein>
<dbReference type="EMBL" id="JABSTQ010004138">
    <property type="protein sequence ID" value="KAG0442897.1"/>
    <property type="molecule type" value="Genomic_DNA"/>
</dbReference>